<evidence type="ECO:0000313" key="4">
    <source>
        <dbReference type="Proteomes" id="UP000184363"/>
    </source>
</evidence>
<keyword evidence="1" id="KW-0560">Oxidoreductase</keyword>
<proteinExistence type="predicted"/>
<dbReference type="Pfam" id="PF00296">
    <property type="entry name" value="Bac_luciferase"/>
    <property type="match status" value="1"/>
</dbReference>
<dbReference type="CDD" id="cd01097">
    <property type="entry name" value="Tetrahydromethanopterin_reductase"/>
    <property type="match status" value="1"/>
</dbReference>
<dbReference type="STRING" id="1848.SAMN05443637_11735"/>
<dbReference type="SUPFAM" id="SSF51679">
    <property type="entry name" value="Bacterial luciferase-like"/>
    <property type="match status" value="1"/>
</dbReference>
<organism evidence="3 4">
    <name type="scientific">Pseudonocardia thermophila</name>
    <dbReference type="NCBI Taxonomy" id="1848"/>
    <lineage>
        <taxon>Bacteria</taxon>
        <taxon>Bacillati</taxon>
        <taxon>Actinomycetota</taxon>
        <taxon>Actinomycetes</taxon>
        <taxon>Pseudonocardiales</taxon>
        <taxon>Pseudonocardiaceae</taxon>
        <taxon>Pseudonocardia</taxon>
    </lineage>
</organism>
<dbReference type="Proteomes" id="UP000184363">
    <property type="component" value="Unassembled WGS sequence"/>
</dbReference>
<dbReference type="GO" id="GO:0016705">
    <property type="term" value="F:oxidoreductase activity, acting on paired donors, with incorporation or reduction of molecular oxygen"/>
    <property type="evidence" value="ECO:0007669"/>
    <property type="project" value="InterPro"/>
</dbReference>
<dbReference type="InterPro" id="IPR036661">
    <property type="entry name" value="Luciferase-like_sf"/>
</dbReference>
<keyword evidence="4" id="KW-1185">Reference proteome</keyword>
<dbReference type="InterPro" id="IPR011251">
    <property type="entry name" value="Luciferase-like_dom"/>
</dbReference>
<evidence type="ECO:0000256" key="1">
    <source>
        <dbReference type="ARBA" id="ARBA00023002"/>
    </source>
</evidence>
<dbReference type="RefSeq" id="WP_073458858.1">
    <property type="nucleotide sequence ID" value="NZ_CALGVN010000050.1"/>
</dbReference>
<gene>
    <name evidence="3" type="ORF">SAMN05443637_11735</name>
</gene>
<dbReference type="AlphaFoldDB" id="A0A1M6XJR4"/>
<feature type="domain" description="Luciferase-like" evidence="2">
    <location>
        <begin position="16"/>
        <end position="306"/>
    </location>
</feature>
<dbReference type="PANTHER" id="PTHR43244">
    <property type="match status" value="1"/>
</dbReference>
<dbReference type="OrthoDB" id="3284378at2"/>
<protein>
    <submittedName>
        <fullName evidence="3">Methylenetetrahydromethanopterin reductase</fullName>
    </submittedName>
</protein>
<evidence type="ECO:0000259" key="2">
    <source>
        <dbReference type="Pfam" id="PF00296"/>
    </source>
</evidence>
<evidence type="ECO:0000313" key="3">
    <source>
        <dbReference type="EMBL" id="SHL06055.1"/>
    </source>
</evidence>
<name>A0A1M6XJR4_PSETH</name>
<dbReference type="PANTHER" id="PTHR43244:SF1">
    <property type="entry name" value="5,10-METHYLENETETRAHYDROMETHANOPTERIN REDUCTASE"/>
    <property type="match status" value="1"/>
</dbReference>
<dbReference type="EMBL" id="FRAP01000017">
    <property type="protein sequence ID" value="SHL06055.1"/>
    <property type="molecule type" value="Genomic_DNA"/>
</dbReference>
<sequence>MQDVELGIAVASRSGLAAQEIAAAAAAAEEAGLAAFAVAERVADGLALAQAAVAATERIEIGTAIVNARLRHPALAAMTATTLHELSGGRFVLGLGVANPALNEGALGLDPVDPVGFVREYVAVLRAVLAGAGDAGGGSAVPRVRGLVLDRPAVAAPPVHLAALQPRMLRLAGEIADGVLLNLVTPASVDAALQRVTEGLRAAGRDRGDLRVTCLVPCCLGSGADADATGRELVVGYALHPAATRLFAATGHGERIDEIARLLRAGDRAGALAAVDQRIVDDFLLHGDTTELTDRLGRYAAAGVDRVLLFPIAGATDPAGWAAAVERTIAAASAALDERKERAR</sequence>
<accession>A0A1M6XJR4</accession>
<reference evidence="3 4" key="1">
    <citation type="submission" date="2016-11" db="EMBL/GenBank/DDBJ databases">
        <authorList>
            <person name="Jaros S."/>
            <person name="Januszkiewicz K."/>
            <person name="Wedrychowicz H."/>
        </authorList>
    </citation>
    <scope>NUCLEOTIDE SEQUENCE [LARGE SCALE GENOMIC DNA]</scope>
    <source>
        <strain evidence="3 4">DSM 43832</strain>
    </source>
</reference>
<dbReference type="InterPro" id="IPR050564">
    <property type="entry name" value="F420-G6PD/mer"/>
</dbReference>
<dbReference type="Gene3D" id="3.20.20.30">
    <property type="entry name" value="Luciferase-like domain"/>
    <property type="match status" value="1"/>
</dbReference>